<dbReference type="GO" id="GO:0003700">
    <property type="term" value="F:DNA-binding transcription factor activity"/>
    <property type="evidence" value="ECO:0007669"/>
    <property type="project" value="TreeGrafter"/>
</dbReference>
<evidence type="ECO:0000256" key="1">
    <source>
        <dbReference type="ARBA" id="ARBA00023015"/>
    </source>
</evidence>
<gene>
    <name evidence="7" type="ORF">GR328_23150</name>
</gene>
<dbReference type="PROSITE" id="PS50977">
    <property type="entry name" value="HTH_TETR_2"/>
    <property type="match status" value="1"/>
</dbReference>
<accession>A0A7X3SR83</accession>
<dbReference type="PANTHER" id="PTHR30055">
    <property type="entry name" value="HTH-TYPE TRANSCRIPTIONAL REGULATOR RUTR"/>
    <property type="match status" value="1"/>
</dbReference>
<feature type="region of interest" description="Disordered" evidence="5">
    <location>
        <begin position="259"/>
        <end position="283"/>
    </location>
</feature>
<dbReference type="Proteomes" id="UP000436483">
    <property type="component" value="Unassembled WGS sequence"/>
</dbReference>
<evidence type="ECO:0000256" key="2">
    <source>
        <dbReference type="ARBA" id="ARBA00023125"/>
    </source>
</evidence>
<dbReference type="SUPFAM" id="SSF48498">
    <property type="entry name" value="Tetracyclin repressor-like, C-terminal domain"/>
    <property type="match status" value="1"/>
</dbReference>
<dbReference type="SUPFAM" id="SSF46689">
    <property type="entry name" value="Homeodomain-like"/>
    <property type="match status" value="1"/>
</dbReference>
<dbReference type="GO" id="GO:0000976">
    <property type="term" value="F:transcription cis-regulatory region binding"/>
    <property type="evidence" value="ECO:0007669"/>
    <property type="project" value="TreeGrafter"/>
</dbReference>
<dbReference type="Gene3D" id="1.10.357.10">
    <property type="entry name" value="Tetracycline Repressor, domain 2"/>
    <property type="match status" value="1"/>
</dbReference>
<dbReference type="InterPro" id="IPR041490">
    <property type="entry name" value="KstR2_TetR_C"/>
</dbReference>
<organism evidence="7 8">
    <name type="scientific">Microvirga makkahensis</name>
    <dbReference type="NCBI Taxonomy" id="1128670"/>
    <lineage>
        <taxon>Bacteria</taxon>
        <taxon>Pseudomonadati</taxon>
        <taxon>Pseudomonadota</taxon>
        <taxon>Alphaproteobacteria</taxon>
        <taxon>Hyphomicrobiales</taxon>
        <taxon>Methylobacteriaceae</taxon>
        <taxon>Microvirga</taxon>
    </lineage>
</organism>
<evidence type="ECO:0000313" key="8">
    <source>
        <dbReference type="Proteomes" id="UP000436483"/>
    </source>
</evidence>
<dbReference type="InterPro" id="IPR036271">
    <property type="entry name" value="Tet_transcr_reg_TetR-rel_C_sf"/>
</dbReference>
<keyword evidence="1" id="KW-0805">Transcription regulation</keyword>
<evidence type="ECO:0000256" key="4">
    <source>
        <dbReference type="PROSITE-ProRule" id="PRU00335"/>
    </source>
</evidence>
<dbReference type="Pfam" id="PF17932">
    <property type="entry name" value="TetR_C_24"/>
    <property type="match status" value="1"/>
</dbReference>
<dbReference type="PANTHER" id="PTHR30055:SF240">
    <property type="entry name" value="HTH-TYPE TRANSCRIPTIONAL REGULATOR ACRR"/>
    <property type="match status" value="1"/>
</dbReference>
<dbReference type="AlphaFoldDB" id="A0A7X3SR83"/>
<evidence type="ECO:0000256" key="5">
    <source>
        <dbReference type="SAM" id="MobiDB-lite"/>
    </source>
</evidence>
<dbReference type="OrthoDB" id="9808189at2"/>
<dbReference type="InterPro" id="IPR009057">
    <property type="entry name" value="Homeodomain-like_sf"/>
</dbReference>
<dbReference type="PRINTS" id="PR00455">
    <property type="entry name" value="HTHTETR"/>
</dbReference>
<dbReference type="InterPro" id="IPR023772">
    <property type="entry name" value="DNA-bd_HTH_TetR-type_CS"/>
</dbReference>
<proteinExistence type="predicted"/>
<dbReference type="InterPro" id="IPR050109">
    <property type="entry name" value="HTH-type_TetR-like_transc_reg"/>
</dbReference>
<dbReference type="EMBL" id="WURB01000030">
    <property type="protein sequence ID" value="MXQ14297.1"/>
    <property type="molecule type" value="Genomic_DNA"/>
</dbReference>
<evidence type="ECO:0000259" key="6">
    <source>
        <dbReference type="PROSITE" id="PS50977"/>
    </source>
</evidence>
<evidence type="ECO:0000256" key="3">
    <source>
        <dbReference type="ARBA" id="ARBA00023163"/>
    </source>
</evidence>
<keyword evidence="8" id="KW-1185">Reference proteome</keyword>
<dbReference type="PROSITE" id="PS01081">
    <property type="entry name" value="HTH_TETR_1"/>
    <property type="match status" value="1"/>
</dbReference>
<reference evidence="7 8" key="1">
    <citation type="submission" date="2019-12" db="EMBL/GenBank/DDBJ databases">
        <authorList>
            <person name="Yuan C.-G."/>
        </authorList>
    </citation>
    <scope>NUCLEOTIDE SEQUENCE [LARGE SCALE GENOMIC DNA]</scope>
    <source>
        <strain evidence="7 8">KCTC 23863</strain>
    </source>
</reference>
<dbReference type="InterPro" id="IPR001647">
    <property type="entry name" value="HTH_TetR"/>
</dbReference>
<feature type="region of interest" description="Disordered" evidence="5">
    <location>
        <begin position="1"/>
        <end position="32"/>
    </location>
</feature>
<dbReference type="Gene3D" id="1.10.10.60">
    <property type="entry name" value="Homeodomain-like"/>
    <property type="match status" value="1"/>
</dbReference>
<protein>
    <submittedName>
        <fullName evidence="7">TetR family transcriptional regulator</fullName>
    </submittedName>
</protein>
<evidence type="ECO:0000313" key="7">
    <source>
        <dbReference type="EMBL" id="MXQ14297.1"/>
    </source>
</evidence>
<reference evidence="7 8" key="2">
    <citation type="submission" date="2020-01" db="EMBL/GenBank/DDBJ databases">
        <title>Microvirga sp. nov., an arsenate reduction bacterium isolated from Tibet hotspring sediments.</title>
        <authorList>
            <person name="Xian W.-D."/>
            <person name="Li W.-J."/>
        </authorList>
    </citation>
    <scope>NUCLEOTIDE SEQUENCE [LARGE SCALE GENOMIC DNA]</scope>
    <source>
        <strain evidence="7 8">KCTC 23863</strain>
    </source>
</reference>
<dbReference type="Pfam" id="PF00440">
    <property type="entry name" value="TetR_N"/>
    <property type="match status" value="1"/>
</dbReference>
<feature type="domain" description="HTH tetR-type" evidence="6">
    <location>
        <begin position="70"/>
        <end position="130"/>
    </location>
</feature>
<keyword evidence="2 4" id="KW-0238">DNA-binding</keyword>
<sequence length="283" mass="31997">MKRTQSHQKADTPSVGTVSGSDQSRPQWRPQRRSLKSFQAEFDFSLEAICTRMLERHRDTIRTQKPQVAVAKLMRIIQTTLTLANRKGFHSMSLRDLAAESGLSMGALYTYFDTKDTLLMMILGEVSSAVSEALGSPPGHLADDPAKRLHWLLETHVYLTEVMQPWFVFAYMEAKAFPKEGREKATRSELSTEKMIADALADGTDRGLFSIANVELTASLIKPLLQDWYVKRSKYRRRGISPEQYVQAVSEFVGTAIQSRSVPKAPRRRRSDQRSEIAAAEPF</sequence>
<feature type="DNA-binding region" description="H-T-H motif" evidence="4">
    <location>
        <begin position="93"/>
        <end position="112"/>
    </location>
</feature>
<name>A0A7X3SR83_9HYPH</name>
<keyword evidence="3" id="KW-0804">Transcription</keyword>
<comment type="caution">
    <text evidence="7">The sequence shown here is derived from an EMBL/GenBank/DDBJ whole genome shotgun (WGS) entry which is preliminary data.</text>
</comment>